<evidence type="ECO:0000313" key="2">
    <source>
        <dbReference type="EMBL" id="MBW0470307.1"/>
    </source>
</evidence>
<feature type="compositionally biased region" description="Low complexity" evidence="1">
    <location>
        <begin position="268"/>
        <end position="279"/>
    </location>
</feature>
<proteinExistence type="predicted"/>
<name>A0A9Q3GKT8_9BASI</name>
<feature type="region of interest" description="Disordered" evidence="1">
    <location>
        <begin position="36"/>
        <end position="64"/>
    </location>
</feature>
<sequence length="415" mass="45746">MSPNIPLTSPISSSMNVSGLNIDVGNATAQALSTSVTSIPPNPINTQMHVSEGPRSTPETSSKANPQFKFPLYFLLNPGQHSVGSQEPFGQGKQPSLNVPFGSQSHVGHEKRVDGGKRKRPLENFTWIFLSEGNSGLKLHQNMAPKGKTVRSQEPIEGCDELYASLPLVHKEKVSRHHHPYASKPETNHASSSREKIIDDEDDNISLTQSGTNDEPRRENFMAHEEGTQSNSESTHPQMPLAHIATIYNHPNIPANPSSNTSHIASWNTNNSPTAPTPNQLVSIHNPNPSYGPTTLPLSQSLTLIPLVVIMAVPSLELALTLLVCQPLLFFLRSVFTNYQHVTFIIGPSPTSTSAFFNKINQEAHLQHHFNHQQHLHKHHSSQHQQQPQHQPQSQLQLQLQLQSKQISSGAHNLV</sequence>
<evidence type="ECO:0000256" key="1">
    <source>
        <dbReference type="SAM" id="MobiDB-lite"/>
    </source>
</evidence>
<gene>
    <name evidence="2" type="ORF">O181_010022</name>
</gene>
<feature type="region of interest" description="Disordered" evidence="1">
    <location>
        <begin position="250"/>
        <end position="288"/>
    </location>
</feature>
<feature type="compositionally biased region" description="Polar residues" evidence="1">
    <location>
        <begin position="36"/>
        <end position="49"/>
    </location>
</feature>
<dbReference type="AlphaFoldDB" id="A0A9Q3GKT8"/>
<reference evidence="2" key="1">
    <citation type="submission" date="2021-03" db="EMBL/GenBank/DDBJ databases">
        <title>Draft genome sequence of rust myrtle Austropuccinia psidii MF-1, a brazilian biotype.</title>
        <authorList>
            <person name="Quecine M.C."/>
            <person name="Pachon D.M.R."/>
            <person name="Bonatelli M.L."/>
            <person name="Correr F.H."/>
            <person name="Franceschini L.M."/>
            <person name="Leite T.F."/>
            <person name="Margarido G.R.A."/>
            <person name="Almeida C.A."/>
            <person name="Ferrarezi J.A."/>
            <person name="Labate C.A."/>
        </authorList>
    </citation>
    <scope>NUCLEOTIDE SEQUENCE</scope>
    <source>
        <strain evidence="2">MF-1</strain>
    </source>
</reference>
<protein>
    <submittedName>
        <fullName evidence="2">Uncharacterized protein</fullName>
    </submittedName>
</protein>
<comment type="caution">
    <text evidence="2">The sequence shown here is derived from an EMBL/GenBank/DDBJ whole genome shotgun (WGS) entry which is preliminary data.</text>
</comment>
<feature type="region of interest" description="Disordered" evidence="1">
    <location>
        <begin position="174"/>
        <end position="218"/>
    </location>
</feature>
<feature type="compositionally biased region" description="Low complexity" evidence="1">
    <location>
        <begin position="383"/>
        <end position="395"/>
    </location>
</feature>
<keyword evidence="3" id="KW-1185">Reference proteome</keyword>
<feature type="compositionally biased region" description="Polar residues" evidence="1">
    <location>
        <begin position="255"/>
        <end position="267"/>
    </location>
</feature>
<organism evidence="2 3">
    <name type="scientific">Austropuccinia psidii MF-1</name>
    <dbReference type="NCBI Taxonomy" id="1389203"/>
    <lineage>
        <taxon>Eukaryota</taxon>
        <taxon>Fungi</taxon>
        <taxon>Dikarya</taxon>
        <taxon>Basidiomycota</taxon>
        <taxon>Pucciniomycotina</taxon>
        <taxon>Pucciniomycetes</taxon>
        <taxon>Pucciniales</taxon>
        <taxon>Sphaerophragmiaceae</taxon>
        <taxon>Austropuccinia</taxon>
    </lineage>
</organism>
<evidence type="ECO:0000313" key="3">
    <source>
        <dbReference type="Proteomes" id="UP000765509"/>
    </source>
</evidence>
<dbReference type="EMBL" id="AVOT02002423">
    <property type="protein sequence ID" value="MBW0470307.1"/>
    <property type="molecule type" value="Genomic_DNA"/>
</dbReference>
<accession>A0A9Q3GKT8</accession>
<feature type="region of interest" description="Disordered" evidence="1">
    <location>
        <begin position="374"/>
        <end position="395"/>
    </location>
</feature>
<dbReference type="Proteomes" id="UP000765509">
    <property type="component" value="Unassembled WGS sequence"/>
</dbReference>